<name>A0A2G8TC15_9BURK</name>
<protein>
    <recommendedName>
        <fullName evidence="1">Amino-acid acetyltransferase</fullName>
    </recommendedName>
    <alternativeName>
        <fullName evidence="4">N-acetylglutamate synthase</fullName>
    </alternativeName>
</protein>
<feature type="domain" description="N-acetyltransferase" evidence="5">
    <location>
        <begin position="5"/>
        <end position="132"/>
    </location>
</feature>
<dbReference type="GO" id="GO:0006526">
    <property type="term" value="P:L-arginine biosynthetic process"/>
    <property type="evidence" value="ECO:0007669"/>
    <property type="project" value="InterPro"/>
</dbReference>
<evidence type="ECO:0000256" key="4">
    <source>
        <dbReference type="ARBA" id="ARBA00033251"/>
    </source>
</evidence>
<evidence type="ECO:0000256" key="3">
    <source>
        <dbReference type="ARBA" id="ARBA00023315"/>
    </source>
</evidence>
<evidence type="ECO:0000256" key="2">
    <source>
        <dbReference type="ARBA" id="ARBA00022679"/>
    </source>
</evidence>
<sequence>MEEKSIFRDAEQADWPAIEALLQSAALPLDGARECLANFIVGEADGALCCVAGFEHYGRHGLLRSVAVSESMRGRGVGERLLDAIKFRANSHRISSLYLLTTTASHFFVSRGFTHIERVEVPIAVHASLEFKGVCPASANAMVAYLN</sequence>
<evidence type="ECO:0000256" key="1">
    <source>
        <dbReference type="ARBA" id="ARBA00015231"/>
    </source>
</evidence>
<dbReference type="Gene3D" id="3.40.630.30">
    <property type="match status" value="1"/>
</dbReference>
<gene>
    <name evidence="6" type="ORF">CR105_18605</name>
</gene>
<dbReference type="GO" id="GO:0004042">
    <property type="term" value="F:L-glutamate N-acetyltransferase activity"/>
    <property type="evidence" value="ECO:0007669"/>
    <property type="project" value="InterPro"/>
</dbReference>
<dbReference type="AlphaFoldDB" id="A0A2G8TC15"/>
<dbReference type="RefSeq" id="WP_099790928.1">
    <property type="nucleotide sequence ID" value="NZ_JBHLYV010000019.1"/>
</dbReference>
<dbReference type="PANTHER" id="PTHR30602:SF12">
    <property type="entry name" value="AMINO-ACID ACETYLTRANSFERASE NAGS1, CHLOROPLASTIC-RELATED"/>
    <property type="match status" value="1"/>
</dbReference>
<dbReference type="InterPro" id="IPR016181">
    <property type="entry name" value="Acyl_CoA_acyltransferase"/>
</dbReference>
<reference evidence="6 7" key="1">
    <citation type="submission" date="2017-10" db="EMBL/GenBank/DDBJ databases">
        <title>Massilia psychrophilum sp. nov., a novel purple-pigmented bacterium isolated from Tianshan glacier, Xinjiang Municipality, China.</title>
        <authorList>
            <person name="Wang H."/>
        </authorList>
    </citation>
    <scope>NUCLEOTIDE SEQUENCE [LARGE SCALE GENOMIC DNA]</scope>
    <source>
        <strain evidence="6 7">JCM 30074</strain>
    </source>
</reference>
<keyword evidence="3" id="KW-0012">Acyltransferase</keyword>
<evidence type="ECO:0000259" key="5">
    <source>
        <dbReference type="PROSITE" id="PS51186"/>
    </source>
</evidence>
<dbReference type="EMBL" id="PDOC01000013">
    <property type="protein sequence ID" value="PIL43519.1"/>
    <property type="molecule type" value="Genomic_DNA"/>
</dbReference>
<accession>A0A2G8TC15</accession>
<dbReference type="NCBIfam" id="NF040501">
    <property type="entry name" value="resist_ArsN2"/>
    <property type="match status" value="1"/>
</dbReference>
<keyword evidence="7" id="KW-1185">Reference proteome</keyword>
<dbReference type="OrthoDB" id="5197788at2"/>
<dbReference type="Pfam" id="PF13508">
    <property type="entry name" value="Acetyltransf_7"/>
    <property type="match status" value="1"/>
</dbReference>
<evidence type="ECO:0000313" key="6">
    <source>
        <dbReference type="EMBL" id="PIL43519.1"/>
    </source>
</evidence>
<organism evidence="6 7">
    <name type="scientific">Massilia eurypsychrophila</name>
    <dbReference type="NCBI Taxonomy" id="1485217"/>
    <lineage>
        <taxon>Bacteria</taxon>
        <taxon>Pseudomonadati</taxon>
        <taxon>Pseudomonadota</taxon>
        <taxon>Betaproteobacteria</taxon>
        <taxon>Burkholderiales</taxon>
        <taxon>Oxalobacteraceae</taxon>
        <taxon>Telluria group</taxon>
        <taxon>Massilia</taxon>
    </lineage>
</organism>
<keyword evidence="2 6" id="KW-0808">Transferase</keyword>
<dbReference type="Proteomes" id="UP000230390">
    <property type="component" value="Unassembled WGS sequence"/>
</dbReference>
<proteinExistence type="predicted"/>
<comment type="caution">
    <text evidence="6">The sequence shown here is derived from an EMBL/GenBank/DDBJ whole genome shotgun (WGS) entry which is preliminary data.</text>
</comment>
<dbReference type="CDD" id="cd04301">
    <property type="entry name" value="NAT_SF"/>
    <property type="match status" value="1"/>
</dbReference>
<dbReference type="InterPro" id="IPR000182">
    <property type="entry name" value="GNAT_dom"/>
</dbReference>
<evidence type="ECO:0000313" key="7">
    <source>
        <dbReference type="Proteomes" id="UP000230390"/>
    </source>
</evidence>
<dbReference type="InterPro" id="IPR010167">
    <property type="entry name" value="NH2A_AcTrfase"/>
</dbReference>
<dbReference type="GO" id="GO:0005737">
    <property type="term" value="C:cytoplasm"/>
    <property type="evidence" value="ECO:0007669"/>
    <property type="project" value="InterPro"/>
</dbReference>
<dbReference type="PANTHER" id="PTHR30602">
    <property type="entry name" value="AMINO-ACID ACETYLTRANSFERASE"/>
    <property type="match status" value="1"/>
</dbReference>
<dbReference type="PROSITE" id="PS51186">
    <property type="entry name" value="GNAT"/>
    <property type="match status" value="1"/>
</dbReference>
<dbReference type="SUPFAM" id="SSF55729">
    <property type="entry name" value="Acyl-CoA N-acyltransferases (Nat)"/>
    <property type="match status" value="1"/>
</dbReference>